<accession>A0ABR4PLI2</accession>
<dbReference type="PROSITE" id="PS01094">
    <property type="entry name" value="UPF0076"/>
    <property type="match status" value="1"/>
</dbReference>
<sequence>MAGQDIVPILCPDACAFPPGLFHHAKIHAGVVYCAGQVGADVSGTLVSPDIGPQTEKCLANIAAILKSAGSSLARILKVTIYLPDEADYRAMNEVYSKIMLDPKPPRACVFIKGLPGGAKVEMECIAAQS</sequence>
<gene>
    <name evidence="2" type="ORF">PVAG01_03478</name>
</gene>
<evidence type="ECO:0000313" key="2">
    <source>
        <dbReference type="EMBL" id="KAL3424197.1"/>
    </source>
</evidence>
<comment type="similarity">
    <text evidence="1">Belongs to the RutC family.</text>
</comment>
<comment type="caution">
    <text evidence="2">The sequence shown here is derived from an EMBL/GenBank/DDBJ whole genome shotgun (WGS) entry which is preliminary data.</text>
</comment>
<dbReference type="PANTHER" id="PTHR11803">
    <property type="entry name" value="2-IMINOBUTANOATE/2-IMINOPROPANOATE DEAMINASE RIDA"/>
    <property type="match status" value="1"/>
</dbReference>
<keyword evidence="3" id="KW-1185">Reference proteome</keyword>
<dbReference type="EMBL" id="JBFCZG010000003">
    <property type="protein sequence ID" value="KAL3424197.1"/>
    <property type="molecule type" value="Genomic_DNA"/>
</dbReference>
<dbReference type="InterPro" id="IPR035959">
    <property type="entry name" value="RutC-like_sf"/>
</dbReference>
<evidence type="ECO:0000256" key="1">
    <source>
        <dbReference type="ARBA" id="ARBA00010552"/>
    </source>
</evidence>
<reference evidence="2 3" key="1">
    <citation type="submission" date="2024-06" db="EMBL/GenBank/DDBJ databases">
        <title>Complete genome of Phlyctema vagabunda strain 19-DSS-EL-015.</title>
        <authorList>
            <person name="Fiorenzani C."/>
        </authorList>
    </citation>
    <scope>NUCLEOTIDE SEQUENCE [LARGE SCALE GENOMIC DNA]</scope>
    <source>
        <strain evidence="2 3">19-DSS-EL-015</strain>
    </source>
</reference>
<dbReference type="SUPFAM" id="SSF55298">
    <property type="entry name" value="YjgF-like"/>
    <property type="match status" value="1"/>
</dbReference>
<dbReference type="InterPro" id="IPR006175">
    <property type="entry name" value="YjgF/YER057c/UK114"/>
</dbReference>
<dbReference type="PANTHER" id="PTHR11803:SF58">
    <property type="entry name" value="PROTEIN HMF1-RELATED"/>
    <property type="match status" value="1"/>
</dbReference>
<dbReference type="Proteomes" id="UP001629113">
    <property type="component" value="Unassembled WGS sequence"/>
</dbReference>
<dbReference type="InterPro" id="IPR019897">
    <property type="entry name" value="RidA_CS"/>
</dbReference>
<dbReference type="CDD" id="cd00448">
    <property type="entry name" value="YjgF_YER057c_UK114_family"/>
    <property type="match status" value="1"/>
</dbReference>
<dbReference type="Gene3D" id="3.30.1330.40">
    <property type="entry name" value="RutC-like"/>
    <property type="match status" value="1"/>
</dbReference>
<evidence type="ECO:0000313" key="3">
    <source>
        <dbReference type="Proteomes" id="UP001629113"/>
    </source>
</evidence>
<protein>
    <submittedName>
        <fullName evidence="2">Endoribonuclease L-PSP</fullName>
    </submittedName>
</protein>
<organism evidence="2 3">
    <name type="scientific">Phlyctema vagabunda</name>
    <dbReference type="NCBI Taxonomy" id="108571"/>
    <lineage>
        <taxon>Eukaryota</taxon>
        <taxon>Fungi</taxon>
        <taxon>Dikarya</taxon>
        <taxon>Ascomycota</taxon>
        <taxon>Pezizomycotina</taxon>
        <taxon>Leotiomycetes</taxon>
        <taxon>Helotiales</taxon>
        <taxon>Dermateaceae</taxon>
        <taxon>Phlyctema</taxon>
    </lineage>
</organism>
<dbReference type="Pfam" id="PF01042">
    <property type="entry name" value="Ribonuc_L-PSP"/>
    <property type="match status" value="1"/>
</dbReference>
<proteinExistence type="inferred from homology"/>
<name>A0ABR4PLI2_9HELO</name>